<feature type="signal peptide" evidence="1">
    <location>
        <begin position="1"/>
        <end position="20"/>
    </location>
</feature>
<organism evidence="5 6">
    <name type="scientific">Sphingobacterium kitahiroshimense</name>
    <dbReference type="NCBI Taxonomy" id="470446"/>
    <lineage>
        <taxon>Bacteria</taxon>
        <taxon>Pseudomonadati</taxon>
        <taxon>Bacteroidota</taxon>
        <taxon>Sphingobacteriia</taxon>
        <taxon>Sphingobacteriales</taxon>
        <taxon>Sphingobacteriaceae</taxon>
        <taxon>Sphingobacterium</taxon>
    </lineage>
</organism>
<feature type="domain" description="Glutaminase A N-terminal" evidence="4">
    <location>
        <begin position="255"/>
        <end position="472"/>
    </location>
</feature>
<evidence type="ECO:0000259" key="2">
    <source>
        <dbReference type="Pfam" id="PF16334"/>
    </source>
</evidence>
<keyword evidence="6" id="KW-1185">Reference proteome</keyword>
<dbReference type="Pfam" id="PF17168">
    <property type="entry name" value="DUF5127"/>
    <property type="match status" value="1"/>
</dbReference>
<dbReference type="Gene3D" id="1.50.10.10">
    <property type="match status" value="1"/>
</dbReference>
<accession>A0ABV0BZY8</accession>
<dbReference type="Pfam" id="PF16334">
    <property type="entry name" value="DUF4964"/>
    <property type="match status" value="1"/>
</dbReference>
<evidence type="ECO:0000313" key="5">
    <source>
        <dbReference type="EMBL" id="MEN5379044.1"/>
    </source>
</evidence>
<dbReference type="PANTHER" id="PTHR31987">
    <property type="entry name" value="GLUTAMINASE A-RELATED"/>
    <property type="match status" value="1"/>
</dbReference>
<reference evidence="5 6" key="1">
    <citation type="submission" date="2024-04" db="EMBL/GenBank/DDBJ databases">
        <title>WGS of bacteria from Torrens River.</title>
        <authorList>
            <person name="Wyrsch E.R."/>
            <person name="Drigo B."/>
        </authorList>
    </citation>
    <scope>NUCLEOTIDE SEQUENCE [LARGE SCALE GENOMIC DNA]</scope>
    <source>
        <strain evidence="5 6">TWI391</strain>
    </source>
</reference>
<evidence type="ECO:0000259" key="3">
    <source>
        <dbReference type="Pfam" id="PF16335"/>
    </source>
</evidence>
<dbReference type="Proteomes" id="UP001409291">
    <property type="component" value="Unassembled WGS sequence"/>
</dbReference>
<dbReference type="Pfam" id="PF16335">
    <property type="entry name" value="GtaA_6_Hairpin"/>
    <property type="match status" value="1"/>
</dbReference>
<evidence type="ECO:0000259" key="4">
    <source>
        <dbReference type="Pfam" id="PF17168"/>
    </source>
</evidence>
<dbReference type="Gene3D" id="2.60.120.260">
    <property type="entry name" value="Galactose-binding domain-like"/>
    <property type="match status" value="1"/>
</dbReference>
<evidence type="ECO:0000256" key="1">
    <source>
        <dbReference type="SAM" id="SignalP"/>
    </source>
</evidence>
<protein>
    <submittedName>
        <fullName evidence="5">DUF4965 domain-containing protein</fullName>
    </submittedName>
</protein>
<feature type="chain" id="PRO_5046985835" evidence="1">
    <location>
        <begin position="21"/>
        <end position="825"/>
    </location>
</feature>
<dbReference type="InterPro" id="IPR052743">
    <property type="entry name" value="Glutaminase_GtaA"/>
</dbReference>
<proteinExistence type="predicted"/>
<dbReference type="RefSeq" id="WP_346581840.1">
    <property type="nucleotide sequence ID" value="NZ_JBDJNQ010000008.1"/>
</dbReference>
<dbReference type="InterPro" id="IPR012341">
    <property type="entry name" value="6hp_glycosidase-like_sf"/>
</dbReference>
<feature type="domain" description="DUF4964" evidence="2">
    <location>
        <begin position="12"/>
        <end position="92"/>
    </location>
</feature>
<evidence type="ECO:0000313" key="6">
    <source>
        <dbReference type="Proteomes" id="UP001409291"/>
    </source>
</evidence>
<dbReference type="InterPro" id="IPR032515">
    <property type="entry name" value="DUF4964"/>
</dbReference>
<feature type="domain" description="Glutaminase A central" evidence="3">
    <location>
        <begin position="479"/>
        <end position="815"/>
    </location>
</feature>
<comment type="caution">
    <text evidence="5">The sequence shown here is derived from an EMBL/GenBank/DDBJ whole genome shotgun (WGS) entry which is preliminary data.</text>
</comment>
<dbReference type="SUPFAM" id="SSF49785">
    <property type="entry name" value="Galactose-binding domain-like"/>
    <property type="match status" value="1"/>
</dbReference>
<dbReference type="PANTHER" id="PTHR31987:SF1">
    <property type="entry name" value="GLUTAMINASE A"/>
    <property type="match status" value="1"/>
</dbReference>
<keyword evidence="1" id="KW-0732">Signal</keyword>
<dbReference type="InterPro" id="IPR008979">
    <property type="entry name" value="Galactose-bd-like_sf"/>
</dbReference>
<dbReference type="EMBL" id="JBDJNQ010000008">
    <property type="protein sequence ID" value="MEN5379044.1"/>
    <property type="molecule type" value="Genomic_DNA"/>
</dbReference>
<dbReference type="SUPFAM" id="SSF48208">
    <property type="entry name" value="Six-hairpin glycosidases"/>
    <property type="match status" value="1"/>
</dbReference>
<dbReference type="InterPro" id="IPR033433">
    <property type="entry name" value="GtaA_N"/>
</dbReference>
<sequence>MKLKYVAIAVLLCQSLFSSAQHNPVKNNLRAPAFPLVTIDPNTSAWSYSDELYGDVVRHWTGKTFPLLGVIKVDGKVYRFLGKEEIELEPIARMGEDDHWKAPYTEKEPSAGWNTLAFDDANWKTGIAPFGTKDKESHAKTDWQEPKIWVRRIINLEKDLAGQSVYIEFTHDDDAILYVNGIEVVNTGNRTGKNNRVKLSDEVVKTLRKGKNIIGGYCHNRVANGFFDFGLFLEREGSNHFDQEAKQESVDVQATQTHYVFDCGPVKVKVSFTAPMFLDNLDLLTRPVNYLSYQVESKDGKKHQIEFYLEASPNWALNSPLQESESSEFKNGSLQYVKTGSKNQQILGNKGDDLRIDWGYFYMAGDQKNTKAMIGDSHDLRKQFLKSNHVIQSSVSGKQLALRQSFSVTSKYSDKILLGYDDLYAIQYFNENLRPYWNRDGQSTIEKQFDLANKEYSKLIKASDQFDAQLMQSAIKAGGKEYAALCALAYRQAIAAHKLVKAPNGDLLLLSKENDSNGSIGTVDITYPSAPLFLYYNPELAKGLMNFIFYYSESNKWTKPFAAHDVGTYPIANGQTYGGDMPVEESGNMLILTYAIAKAEGNAAYAKKHWKVLSTWVDYLVEKGLDPENQLCTDDFAGHFAHNANLSIKAILGIASYGYLAEMMGDQQTADKYLNQAKSMAKKWKTMAQDGDHYKLTFDQSGTWSQKYNMVWDKILKMKIFDEDIRTTEIKYYLTKQNIYGLPLDNRQQYTKTDWISWTATMADDKETFEKFISPVYRFMNETVDRVPMSDWIYTDKPKRSGFKARSVVGGYFIKMLAEKMEKVK</sequence>
<name>A0ABV0BZY8_9SPHI</name>
<dbReference type="InterPro" id="IPR008928">
    <property type="entry name" value="6-hairpin_glycosidase_sf"/>
</dbReference>
<gene>
    <name evidence="5" type="ORF">ABE541_17405</name>
</gene>
<dbReference type="InterPro" id="IPR032514">
    <property type="entry name" value="GtaA_central"/>
</dbReference>